<dbReference type="InterPro" id="IPR036873">
    <property type="entry name" value="Rhodanese-like_dom_sf"/>
</dbReference>
<keyword evidence="3" id="KW-1185">Reference proteome</keyword>
<dbReference type="CDD" id="cd00158">
    <property type="entry name" value="RHOD"/>
    <property type="match status" value="1"/>
</dbReference>
<dbReference type="InterPro" id="IPR001763">
    <property type="entry name" value="Rhodanese-like_dom"/>
</dbReference>
<proteinExistence type="predicted"/>
<evidence type="ECO:0000313" key="3">
    <source>
        <dbReference type="Proteomes" id="UP001203004"/>
    </source>
</evidence>
<dbReference type="Proteomes" id="UP001203004">
    <property type="component" value="Unassembled WGS sequence"/>
</dbReference>
<dbReference type="SMART" id="SM00450">
    <property type="entry name" value="RHOD"/>
    <property type="match status" value="1"/>
</dbReference>
<reference evidence="2 3" key="1">
    <citation type="submission" date="2022-05" db="EMBL/GenBank/DDBJ databases">
        <title>Sporolactobacillus sp nov CPB3-1, isolated from tree bark (Mangifera indica L.).</title>
        <authorList>
            <person name="Phuengjayaem S."/>
            <person name="Tanasupawat S."/>
        </authorList>
    </citation>
    <scope>NUCLEOTIDE SEQUENCE [LARGE SCALE GENOMIC DNA]</scope>
    <source>
        <strain evidence="2 3">CPB3-1</strain>
    </source>
</reference>
<dbReference type="Gene3D" id="3.40.250.10">
    <property type="entry name" value="Rhodanese-like domain"/>
    <property type="match status" value="1"/>
</dbReference>
<evidence type="ECO:0000313" key="2">
    <source>
        <dbReference type="EMBL" id="MCL1631947.1"/>
    </source>
</evidence>
<comment type="caution">
    <text evidence="2">The sequence shown here is derived from an EMBL/GenBank/DDBJ whole genome shotgun (WGS) entry which is preliminary data.</text>
</comment>
<dbReference type="SUPFAM" id="SSF52821">
    <property type="entry name" value="Rhodanese/Cell cycle control phosphatase"/>
    <property type="match status" value="1"/>
</dbReference>
<name>A0ABT0MAQ8_9BACL</name>
<dbReference type="PROSITE" id="PS50206">
    <property type="entry name" value="RHODANESE_3"/>
    <property type="match status" value="1"/>
</dbReference>
<dbReference type="PANTHER" id="PTHR43031">
    <property type="entry name" value="FAD-DEPENDENT OXIDOREDUCTASE"/>
    <property type="match status" value="1"/>
</dbReference>
<dbReference type="Pfam" id="PF00581">
    <property type="entry name" value="Rhodanese"/>
    <property type="match status" value="1"/>
</dbReference>
<organism evidence="2 3">
    <name type="scientific">Sporolactobacillus mangiferae</name>
    <dbReference type="NCBI Taxonomy" id="2940498"/>
    <lineage>
        <taxon>Bacteria</taxon>
        <taxon>Bacillati</taxon>
        <taxon>Bacillota</taxon>
        <taxon>Bacilli</taxon>
        <taxon>Bacillales</taxon>
        <taxon>Sporolactobacillaceae</taxon>
        <taxon>Sporolactobacillus</taxon>
    </lineage>
</organism>
<dbReference type="PANTHER" id="PTHR43031:SF17">
    <property type="entry name" value="SULFURTRANSFERASE YTWF-RELATED"/>
    <property type="match status" value="1"/>
</dbReference>
<gene>
    <name evidence="2" type="ORF">M3N64_08290</name>
</gene>
<feature type="domain" description="Rhodanese" evidence="1">
    <location>
        <begin position="25"/>
        <end position="104"/>
    </location>
</feature>
<dbReference type="RefSeq" id="WP_249100944.1">
    <property type="nucleotide sequence ID" value="NZ_JAMAST010000008.1"/>
</dbReference>
<protein>
    <submittedName>
        <fullName evidence="2">Rhodanese-like domain-containing protein</fullName>
    </submittedName>
</protein>
<dbReference type="EMBL" id="JAMAST010000008">
    <property type="protein sequence ID" value="MCL1631947.1"/>
    <property type="molecule type" value="Genomic_DNA"/>
</dbReference>
<dbReference type="InterPro" id="IPR050229">
    <property type="entry name" value="GlpE_sulfurtransferase"/>
</dbReference>
<sequence length="105" mass="12061">MNWIFGKSKIKKISTSELKNVYLPDKKENYFLDVRTRAEFSGQSIPGFINIPLQTLSEHLSKIPKDKELVVICQSGMRSTLACKLLTRAGYEHVINVRGGMNRWF</sequence>
<evidence type="ECO:0000259" key="1">
    <source>
        <dbReference type="PROSITE" id="PS50206"/>
    </source>
</evidence>
<accession>A0ABT0MAQ8</accession>